<feature type="compositionally biased region" description="Basic and acidic residues" evidence="1">
    <location>
        <begin position="206"/>
        <end position="218"/>
    </location>
</feature>
<accession>A0A8X7N412</accession>
<protein>
    <submittedName>
        <fullName evidence="2">Uncharacterized protein</fullName>
    </submittedName>
</protein>
<dbReference type="AlphaFoldDB" id="A0A8X7N412"/>
<feature type="region of interest" description="Disordered" evidence="1">
    <location>
        <begin position="1"/>
        <end position="21"/>
    </location>
</feature>
<feature type="compositionally biased region" description="Basic residues" evidence="1">
    <location>
        <begin position="189"/>
        <end position="198"/>
    </location>
</feature>
<dbReference type="Proteomes" id="UP000078113">
    <property type="component" value="Unassembled WGS sequence"/>
</dbReference>
<evidence type="ECO:0000256" key="1">
    <source>
        <dbReference type="SAM" id="MobiDB-lite"/>
    </source>
</evidence>
<feature type="compositionally biased region" description="Basic and acidic residues" evidence="1">
    <location>
        <begin position="161"/>
        <end position="182"/>
    </location>
</feature>
<evidence type="ECO:0000313" key="2">
    <source>
        <dbReference type="EMBL" id="KAE8264280.1"/>
    </source>
</evidence>
<feature type="compositionally biased region" description="Basic and acidic residues" evidence="1">
    <location>
        <begin position="119"/>
        <end position="154"/>
    </location>
</feature>
<feature type="region of interest" description="Disordered" evidence="1">
    <location>
        <begin position="90"/>
        <end position="218"/>
    </location>
</feature>
<dbReference type="EMBL" id="LWDG02000552">
    <property type="protein sequence ID" value="KAE8264280.1"/>
    <property type="molecule type" value="Genomic_DNA"/>
</dbReference>
<keyword evidence="3" id="KW-1185">Reference proteome</keyword>
<name>A0A8X7N412_9BASI</name>
<comment type="caution">
    <text evidence="2">The sequence shown here is derived from an EMBL/GenBank/DDBJ whole genome shotgun (WGS) entry which is preliminary data.</text>
</comment>
<evidence type="ECO:0000313" key="3">
    <source>
        <dbReference type="Proteomes" id="UP000078113"/>
    </source>
</evidence>
<gene>
    <name evidence="2" type="ORF">A4X09_0g7010</name>
</gene>
<reference evidence="2" key="2">
    <citation type="journal article" date="2019" name="IMA Fungus">
        <title>Genome sequencing and comparison of five Tilletia species to identify candidate genes for the detection of regulated species infecting wheat.</title>
        <authorList>
            <person name="Nguyen H.D.T."/>
            <person name="Sultana T."/>
            <person name="Kesanakurti P."/>
            <person name="Hambleton S."/>
        </authorList>
    </citation>
    <scope>NUCLEOTIDE SEQUENCE</scope>
    <source>
        <strain evidence="2">DAOMC 236422</strain>
    </source>
</reference>
<reference evidence="2" key="1">
    <citation type="submission" date="2016-04" db="EMBL/GenBank/DDBJ databases">
        <authorList>
            <person name="Nguyen H.D."/>
            <person name="Samba Siva P."/>
            <person name="Cullis J."/>
            <person name="Levesque C.A."/>
            <person name="Hambleton S."/>
        </authorList>
    </citation>
    <scope>NUCLEOTIDE SEQUENCE</scope>
    <source>
        <strain evidence="2">DAOMC 236422</strain>
    </source>
</reference>
<proteinExistence type="predicted"/>
<sequence>MFTPNKPNYGPFHAADAGDDPTPKESLINLLAAIPVPGNEVQSLTLPKLTKLRYKFAQVWHPDKMAGCNSATAGMQTFNAEWDRERVLHDAKQKRDRERGAAEGMNAAGKGLRANGRGAESHSDAQKKKEKEEEERKKKAQEALHQHKREEAQKRKNAAQVKKEAWENLHPREKIAYLEHKAHLQNLNKKQRKRKAKMFKNSPQSGDKEPHSKRPRHE</sequence>
<feature type="compositionally biased region" description="Basic and acidic residues" evidence="1">
    <location>
        <begin position="90"/>
        <end position="101"/>
    </location>
</feature>
<organism evidence="2 3">
    <name type="scientific">Tilletia walkeri</name>
    <dbReference type="NCBI Taxonomy" id="117179"/>
    <lineage>
        <taxon>Eukaryota</taxon>
        <taxon>Fungi</taxon>
        <taxon>Dikarya</taxon>
        <taxon>Basidiomycota</taxon>
        <taxon>Ustilaginomycotina</taxon>
        <taxon>Exobasidiomycetes</taxon>
        <taxon>Tilletiales</taxon>
        <taxon>Tilletiaceae</taxon>
        <taxon>Tilletia</taxon>
    </lineage>
</organism>